<protein>
    <submittedName>
        <fullName evidence="1">Head-to-tail stopper</fullName>
    </submittedName>
</protein>
<evidence type="ECO:0000313" key="2">
    <source>
        <dbReference type="Proteomes" id="UP000222426"/>
    </source>
</evidence>
<gene>
    <name evidence="1" type="ORF">SEA_IDIDSUMTINWONG_10</name>
</gene>
<sequence length="106" mass="11522">MTRVPPWLLPHRVVIEPYLGDSAYGPKYGPPVPGVRAMVAEQVRTVRDREGREVVSTAQVITAPDTDCPAESRITLPSGRRTRALSAAHHTAPGLPVPESLEVMCE</sequence>
<reference evidence="1 2" key="1">
    <citation type="submission" date="2016-11" db="EMBL/GenBank/DDBJ databases">
        <authorList>
            <person name="Meyer C.L."/>
            <person name="Nguyen V."/>
            <person name="Scott S.R."/>
            <person name="Nayek S."/>
            <person name="Syed N."/>
            <person name="Wagner P.E."/>
            <person name="Bhuiyan S."/>
            <person name="Layton S.R."/>
            <person name="Donegan-Quick R."/>
            <person name="Kim T."/>
            <person name="Visi D.K."/>
            <person name="Allen M.S."/>
            <person name="Hughes L.E."/>
            <person name="Garlena R.A."/>
            <person name="Russell D.A."/>
            <person name="Pope W.H."/>
            <person name="Jacobs-Sera D."/>
            <person name="Hendrix R.W."/>
            <person name="Hatfull G.F."/>
        </authorList>
    </citation>
    <scope>NUCLEOTIDE SEQUENCE [LARGE SCALE GENOMIC DNA]</scope>
</reference>
<dbReference type="EMBL" id="KY092479">
    <property type="protein sequence ID" value="APD18487.1"/>
    <property type="molecule type" value="Genomic_DNA"/>
</dbReference>
<evidence type="ECO:0000313" key="1">
    <source>
        <dbReference type="EMBL" id="APD18487.1"/>
    </source>
</evidence>
<keyword evidence="2" id="KW-1185">Reference proteome</keyword>
<proteinExistence type="predicted"/>
<organism evidence="1 2">
    <name type="scientific">Streptomyces phage Ididsumtinwong</name>
    <dbReference type="NCBI Taxonomy" id="1920308"/>
    <lineage>
        <taxon>Viruses</taxon>
        <taxon>Duplodnaviria</taxon>
        <taxon>Heunggongvirae</taxon>
        <taxon>Uroviricota</taxon>
        <taxon>Caudoviricetes</taxon>
        <taxon>Austintatiousvirus</taxon>
        <taxon>Austintatiousvirus ididsumtinwong</taxon>
    </lineage>
</organism>
<accession>A0A1J0MBV0</accession>
<name>A0A1J0MBV0_9CAUD</name>
<dbReference type="Proteomes" id="UP000222426">
    <property type="component" value="Segment"/>
</dbReference>